<feature type="domain" description="Rhodanese" evidence="3">
    <location>
        <begin position="16"/>
        <end position="133"/>
    </location>
</feature>
<evidence type="ECO:0000256" key="1">
    <source>
        <dbReference type="ARBA" id="ARBA00022679"/>
    </source>
</evidence>
<evidence type="ECO:0000313" key="4">
    <source>
        <dbReference type="EMBL" id="QIG42861.1"/>
    </source>
</evidence>
<keyword evidence="2" id="KW-0677">Repeat</keyword>
<dbReference type="EMBL" id="CP049257">
    <property type="protein sequence ID" value="QIG42861.1"/>
    <property type="molecule type" value="Genomic_DNA"/>
</dbReference>
<dbReference type="SUPFAM" id="SSF52821">
    <property type="entry name" value="Rhodanese/Cell cycle control phosphatase"/>
    <property type="match status" value="2"/>
</dbReference>
<evidence type="ECO:0000313" key="5">
    <source>
        <dbReference type="Proteomes" id="UP000502996"/>
    </source>
</evidence>
<dbReference type="InterPro" id="IPR001307">
    <property type="entry name" value="Thiosulphate_STrfase_CS"/>
</dbReference>
<keyword evidence="5" id="KW-1185">Reference proteome</keyword>
<gene>
    <name evidence="4" type="ORF">G5V58_08840</name>
</gene>
<protein>
    <submittedName>
        <fullName evidence="4">Sulfurtransferase</fullName>
    </submittedName>
</protein>
<dbReference type="RefSeq" id="WP_165231217.1">
    <property type="nucleotide sequence ID" value="NZ_CP049257.1"/>
</dbReference>
<dbReference type="PANTHER" id="PTHR11364:SF27">
    <property type="entry name" value="SULFURTRANSFERASE"/>
    <property type="match status" value="1"/>
</dbReference>
<reference evidence="4 5" key="1">
    <citation type="submission" date="2020-02" db="EMBL/GenBank/DDBJ databases">
        <title>Full genome sequence of Nocardioides sp. R-3366.</title>
        <authorList>
            <person name="Im W.-T."/>
        </authorList>
    </citation>
    <scope>NUCLEOTIDE SEQUENCE [LARGE SCALE GENOMIC DNA]</scope>
    <source>
        <strain evidence="4 5">R-3366</strain>
    </source>
</reference>
<accession>A0A6G6WBY9</accession>
<feature type="domain" description="Rhodanese" evidence="3">
    <location>
        <begin position="158"/>
        <end position="271"/>
    </location>
</feature>
<dbReference type="InterPro" id="IPR001763">
    <property type="entry name" value="Rhodanese-like_dom"/>
</dbReference>
<evidence type="ECO:0000259" key="3">
    <source>
        <dbReference type="PROSITE" id="PS50206"/>
    </source>
</evidence>
<name>A0A6G6WBY9_9ACTN</name>
<dbReference type="CDD" id="cd01448">
    <property type="entry name" value="TST_Repeat_1"/>
    <property type="match status" value="1"/>
</dbReference>
<dbReference type="InterPro" id="IPR036873">
    <property type="entry name" value="Rhodanese-like_dom_sf"/>
</dbReference>
<dbReference type="KEGG" id="nano:G5V58_08840"/>
<dbReference type="PANTHER" id="PTHR11364">
    <property type="entry name" value="THIOSULFATE SULFERTANSFERASE"/>
    <property type="match status" value="1"/>
</dbReference>
<dbReference type="InterPro" id="IPR045078">
    <property type="entry name" value="TST/MPST-like"/>
</dbReference>
<dbReference type="CDD" id="cd01449">
    <property type="entry name" value="TST_Repeat_2"/>
    <property type="match status" value="1"/>
</dbReference>
<dbReference type="Pfam" id="PF00581">
    <property type="entry name" value="Rhodanese"/>
    <property type="match status" value="2"/>
</dbReference>
<dbReference type="AlphaFoldDB" id="A0A6G6WBY9"/>
<dbReference type="PROSITE" id="PS00380">
    <property type="entry name" value="RHODANESE_1"/>
    <property type="match status" value="1"/>
</dbReference>
<dbReference type="Proteomes" id="UP000502996">
    <property type="component" value="Chromosome"/>
</dbReference>
<keyword evidence="1 4" id="KW-0808">Transferase</keyword>
<organism evidence="4 5">
    <name type="scientific">Nocardioides anomalus</name>
    <dbReference type="NCBI Taxonomy" id="2712223"/>
    <lineage>
        <taxon>Bacteria</taxon>
        <taxon>Bacillati</taxon>
        <taxon>Actinomycetota</taxon>
        <taxon>Actinomycetes</taxon>
        <taxon>Propionibacteriales</taxon>
        <taxon>Nocardioidaceae</taxon>
        <taxon>Nocardioides</taxon>
    </lineage>
</organism>
<dbReference type="Gene3D" id="3.40.250.10">
    <property type="entry name" value="Rhodanese-like domain"/>
    <property type="match status" value="2"/>
</dbReference>
<dbReference type="GO" id="GO:0004792">
    <property type="term" value="F:thiosulfate-cyanide sulfurtransferase activity"/>
    <property type="evidence" value="ECO:0007669"/>
    <property type="project" value="InterPro"/>
</dbReference>
<dbReference type="PROSITE" id="PS50206">
    <property type="entry name" value="RHODANESE_3"/>
    <property type="match status" value="2"/>
</dbReference>
<dbReference type="SMART" id="SM00450">
    <property type="entry name" value="RHOD"/>
    <property type="match status" value="2"/>
</dbReference>
<evidence type="ECO:0000256" key="2">
    <source>
        <dbReference type="ARBA" id="ARBA00022737"/>
    </source>
</evidence>
<proteinExistence type="predicted"/>
<sequence>MSSPLIDAAKLLELLDRGEVTVLDVRYRLGGPPGRREYDAGHVPGAAYVDLNRDLAAPPGAGGRHPLPDPEAFGAAMRRAGVSADRPVVVYDDWAGHAAGRAWWLLCHHGHPDVRVLDGGWSAWREAGGAVQASTPTVAEGDFRPGPGAMPVVEADRLLDVPVVVDARAAERYRGEVEPVDPVAGHVPGAVNVPTSTNLDAHGRFRDPAQLRALYEAAGVPTDGSVEVAVYCGSGVTATHDLIALELLGVRAALYPGSWSGWITDPERPVETS</sequence>